<keyword evidence="1" id="KW-0812">Transmembrane</keyword>
<evidence type="ECO:0000259" key="2">
    <source>
        <dbReference type="Pfam" id="PF13548"/>
    </source>
</evidence>
<evidence type="ECO:0000313" key="4">
    <source>
        <dbReference type="Proteomes" id="UP000756387"/>
    </source>
</evidence>
<accession>A0ABR9RT05</accession>
<keyword evidence="1" id="KW-1133">Transmembrane helix</keyword>
<dbReference type="InterPro" id="IPR025196">
    <property type="entry name" value="DUF4126"/>
</dbReference>
<name>A0ABR9RT05_9ACTN</name>
<evidence type="ECO:0000256" key="1">
    <source>
        <dbReference type="SAM" id="Phobius"/>
    </source>
</evidence>
<keyword evidence="1" id="KW-0472">Membrane</keyword>
<feature type="domain" description="DUF4126" evidence="2">
    <location>
        <begin position="5"/>
        <end position="184"/>
    </location>
</feature>
<protein>
    <submittedName>
        <fullName evidence="3">DUF4126 domain-containing protein</fullName>
    </submittedName>
</protein>
<dbReference type="RefSeq" id="WP_193638051.1">
    <property type="nucleotide sequence ID" value="NZ_JADCSA010000007.1"/>
</dbReference>
<comment type="caution">
    <text evidence="3">The sequence shown here is derived from an EMBL/GenBank/DDBJ whole genome shotgun (WGS) entry which is preliminary data.</text>
</comment>
<evidence type="ECO:0000313" key="3">
    <source>
        <dbReference type="EMBL" id="MBE7324714.1"/>
    </source>
</evidence>
<feature type="transmembrane region" description="Helical" evidence="1">
    <location>
        <begin position="42"/>
        <end position="63"/>
    </location>
</feature>
<keyword evidence="4" id="KW-1185">Reference proteome</keyword>
<sequence length="195" mass="20227">MLATLTGLGLSAAAGLNAYIPFLVVALVARFTDVITLPPAWAWIESPWAIGIGVVLLATEVVLDKVPIVDSFNDVVQTAIRPASAGIVVAATTAAQDVEESWDFLQDNAWVSVTLGVVVALLVHATKATVRPVVDAGTLGAGAPVVSTAEDTASVGLALTAIFLPVLAFLLLVGLVVVAVWSWGRLRRGRGRARP</sequence>
<gene>
    <name evidence="3" type="ORF">IEQ44_08615</name>
</gene>
<proteinExistence type="predicted"/>
<reference evidence="3 4" key="1">
    <citation type="submission" date="2020-10" db="EMBL/GenBank/DDBJ databases">
        <title>Nocardioides sp. isolated from sludge.</title>
        <authorList>
            <person name="Zhang X."/>
        </authorList>
    </citation>
    <scope>NUCLEOTIDE SEQUENCE [LARGE SCALE GENOMIC DNA]</scope>
    <source>
        <strain evidence="3 4">Y6</strain>
    </source>
</reference>
<dbReference type="Proteomes" id="UP000756387">
    <property type="component" value="Unassembled WGS sequence"/>
</dbReference>
<feature type="transmembrane region" description="Helical" evidence="1">
    <location>
        <begin position="162"/>
        <end position="184"/>
    </location>
</feature>
<feature type="transmembrane region" description="Helical" evidence="1">
    <location>
        <begin position="109"/>
        <end position="126"/>
    </location>
</feature>
<dbReference type="Pfam" id="PF13548">
    <property type="entry name" value="DUF4126"/>
    <property type="match status" value="1"/>
</dbReference>
<dbReference type="EMBL" id="JADCSA010000007">
    <property type="protein sequence ID" value="MBE7324714.1"/>
    <property type="molecule type" value="Genomic_DNA"/>
</dbReference>
<organism evidence="3 4">
    <name type="scientific">Nocardioides malaquae</name>
    <dbReference type="NCBI Taxonomy" id="2773426"/>
    <lineage>
        <taxon>Bacteria</taxon>
        <taxon>Bacillati</taxon>
        <taxon>Actinomycetota</taxon>
        <taxon>Actinomycetes</taxon>
        <taxon>Propionibacteriales</taxon>
        <taxon>Nocardioidaceae</taxon>
        <taxon>Nocardioides</taxon>
    </lineage>
</organism>